<gene>
    <name evidence="2" type="ORF">ACFO5U_08980</name>
</gene>
<keyword evidence="1" id="KW-0812">Transmembrane</keyword>
<evidence type="ECO:0000256" key="1">
    <source>
        <dbReference type="SAM" id="Phobius"/>
    </source>
</evidence>
<name>A0ABV9MD20_9BACL</name>
<organism evidence="2 3">
    <name type="scientific">Planococcus dechangensis</name>
    <dbReference type="NCBI Taxonomy" id="1176255"/>
    <lineage>
        <taxon>Bacteria</taxon>
        <taxon>Bacillati</taxon>
        <taxon>Bacillota</taxon>
        <taxon>Bacilli</taxon>
        <taxon>Bacillales</taxon>
        <taxon>Caryophanaceae</taxon>
        <taxon>Planococcus</taxon>
    </lineage>
</organism>
<dbReference type="EMBL" id="JBHSGL010000005">
    <property type="protein sequence ID" value="MFC4712991.1"/>
    <property type="molecule type" value="Genomic_DNA"/>
</dbReference>
<feature type="transmembrane region" description="Helical" evidence="1">
    <location>
        <begin position="15"/>
        <end position="37"/>
    </location>
</feature>
<evidence type="ECO:0000313" key="2">
    <source>
        <dbReference type="EMBL" id="MFC4712991.1"/>
    </source>
</evidence>
<proteinExistence type="predicted"/>
<evidence type="ECO:0008006" key="4">
    <source>
        <dbReference type="Google" id="ProtNLM"/>
    </source>
</evidence>
<protein>
    <recommendedName>
        <fullName evidence="4">DUF4083 domain-containing protein</fullName>
    </recommendedName>
</protein>
<keyword evidence="1" id="KW-0472">Membrane</keyword>
<evidence type="ECO:0000313" key="3">
    <source>
        <dbReference type="Proteomes" id="UP001595932"/>
    </source>
</evidence>
<reference evidence="3" key="1">
    <citation type="journal article" date="2019" name="Int. J. Syst. Evol. Microbiol.">
        <title>The Global Catalogue of Microorganisms (GCM) 10K type strain sequencing project: providing services to taxonomists for standard genome sequencing and annotation.</title>
        <authorList>
            <consortium name="The Broad Institute Genomics Platform"/>
            <consortium name="The Broad Institute Genome Sequencing Center for Infectious Disease"/>
            <person name="Wu L."/>
            <person name="Ma J."/>
        </authorList>
    </citation>
    <scope>NUCLEOTIDE SEQUENCE [LARGE SCALE GENOMIC DNA]</scope>
    <source>
        <strain evidence="3">CGMCC 1.12151</strain>
    </source>
</reference>
<dbReference type="RefSeq" id="WP_377278548.1">
    <property type="nucleotide sequence ID" value="NZ_JBHSGL010000005.1"/>
</dbReference>
<comment type="caution">
    <text evidence="2">The sequence shown here is derived from an EMBL/GenBank/DDBJ whole genome shotgun (WGS) entry which is preliminary data.</text>
</comment>
<keyword evidence="3" id="KW-1185">Reference proteome</keyword>
<accession>A0ABV9MD20</accession>
<dbReference type="Proteomes" id="UP001595932">
    <property type="component" value="Unassembled WGS sequence"/>
</dbReference>
<keyword evidence="1" id="KW-1133">Transmembrane helix</keyword>
<sequence>MTEAQGLEVVGFTEIIVLLGFTIFMIAFIFFIIRKIIGRIKKREERRLSIERENKVLLQKRIDDLSDRVVVIEKMLREGK</sequence>